<evidence type="ECO:0000313" key="2">
    <source>
        <dbReference type="EMBL" id="KAF4621839.1"/>
    </source>
</evidence>
<accession>A0A8H4VVW0</accession>
<protein>
    <submittedName>
        <fullName evidence="2">Uncharacterized protein</fullName>
    </submittedName>
</protein>
<comment type="caution">
    <text evidence="2">The sequence shown here is derived from an EMBL/GenBank/DDBJ whole genome shotgun (WGS) entry which is preliminary data.</text>
</comment>
<evidence type="ECO:0000313" key="3">
    <source>
        <dbReference type="Proteomes" id="UP000521872"/>
    </source>
</evidence>
<feature type="compositionally biased region" description="Polar residues" evidence="1">
    <location>
        <begin position="67"/>
        <end position="79"/>
    </location>
</feature>
<keyword evidence="3" id="KW-1185">Reference proteome</keyword>
<sequence>MGKYPAADEITSSPFALHVANVRNEFWEDQIRYYKRYNLLQDDICSCCHATQEERIRRAMGVTENVMNPSLHPLSQSPFTKRKQPKHRLDSSGKKKKKLKSTAAVKQARKSESHAFDVYGASTSARAM</sequence>
<dbReference type="EMBL" id="JAACJL010000004">
    <property type="protein sequence ID" value="KAF4621839.1"/>
    <property type="molecule type" value="Genomic_DNA"/>
</dbReference>
<proteinExistence type="predicted"/>
<name>A0A8H4VVW0_9AGAR</name>
<gene>
    <name evidence="2" type="ORF">D9613_012102</name>
</gene>
<dbReference type="Proteomes" id="UP000521872">
    <property type="component" value="Unassembled WGS sequence"/>
</dbReference>
<organism evidence="2 3">
    <name type="scientific">Agrocybe pediades</name>
    <dbReference type="NCBI Taxonomy" id="84607"/>
    <lineage>
        <taxon>Eukaryota</taxon>
        <taxon>Fungi</taxon>
        <taxon>Dikarya</taxon>
        <taxon>Basidiomycota</taxon>
        <taxon>Agaricomycotina</taxon>
        <taxon>Agaricomycetes</taxon>
        <taxon>Agaricomycetidae</taxon>
        <taxon>Agaricales</taxon>
        <taxon>Agaricineae</taxon>
        <taxon>Strophariaceae</taxon>
        <taxon>Agrocybe</taxon>
    </lineage>
</organism>
<feature type="region of interest" description="Disordered" evidence="1">
    <location>
        <begin position="67"/>
        <end position="113"/>
    </location>
</feature>
<evidence type="ECO:0000256" key="1">
    <source>
        <dbReference type="SAM" id="MobiDB-lite"/>
    </source>
</evidence>
<dbReference type="AlphaFoldDB" id="A0A8H4VVW0"/>
<reference evidence="2 3" key="1">
    <citation type="submission" date="2019-12" db="EMBL/GenBank/DDBJ databases">
        <authorList>
            <person name="Floudas D."/>
            <person name="Bentzer J."/>
            <person name="Ahren D."/>
            <person name="Johansson T."/>
            <person name="Persson P."/>
            <person name="Tunlid A."/>
        </authorList>
    </citation>
    <scope>NUCLEOTIDE SEQUENCE [LARGE SCALE GENOMIC DNA]</scope>
    <source>
        <strain evidence="2 3">CBS 102.39</strain>
    </source>
</reference>